<organism evidence="2">
    <name type="scientific">Ditylum brightwellii</name>
    <dbReference type="NCBI Taxonomy" id="49249"/>
    <lineage>
        <taxon>Eukaryota</taxon>
        <taxon>Sar</taxon>
        <taxon>Stramenopiles</taxon>
        <taxon>Ochrophyta</taxon>
        <taxon>Bacillariophyta</taxon>
        <taxon>Mediophyceae</taxon>
        <taxon>Lithodesmiophycidae</taxon>
        <taxon>Lithodesmiales</taxon>
        <taxon>Lithodesmiaceae</taxon>
        <taxon>Ditylum</taxon>
    </lineage>
</organism>
<evidence type="ECO:0000313" key="2">
    <source>
        <dbReference type="EMBL" id="CAE4615466.1"/>
    </source>
</evidence>
<accession>A0A7S4RIC6</accession>
<protein>
    <submittedName>
        <fullName evidence="2">Uncharacterized protein</fullName>
    </submittedName>
</protein>
<reference evidence="2" key="1">
    <citation type="submission" date="2021-01" db="EMBL/GenBank/DDBJ databases">
        <authorList>
            <person name="Corre E."/>
            <person name="Pelletier E."/>
            <person name="Niang G."/>
            <person name="Scheremetjew M."/>
            <person name="Finn R."/>
            <person name="Kale V."/>
            <person name="Holt S."/>
            <person name="Cochrane G."/>
            <person name="Meng A."/>
            <person name="Brown T."/>
            <person name="Cohen L."/>
        </authorList>
    </citation>
    <scope>NUCLEOTIDE SEQUENCE</scope>
    <source>
        <strain evidence="2">GSO104</strain>
    </source>
</reference>
<dbReference type="AlphaFoldDB" id="A0A7S4RIC6"/>
<name>A0A7S4RIC6_9STRA</name>
<feature type="chain" id="PRO_5031160034" evidence="1">
    <location>
        <begin position="19"/>
        <end position="131"/>
    </location>
</feature>
<sequence length="131" mass="15037">MKLISATLTLAHLFGASAFVPMSPKAFTHVDHKTDGCGPLYYTQEKFERAVDCAEHYGLCNLEELEHLAKDLEDLQGKTFFEGDRNSEIRGRKDLRETLLLQRELKSKKLGENQFIKGVKEMRERSFSIDE</sequence>
<evidence type="ECO:0000256" key="1">
    <source>
        <dbReference type="SAM" id="SignalP"/>
    </source>
</evidence>
<gene>
    <name evidence="2" type="ORF">DBRI00130_LOCUS19240</name>
</gene>
<proteinExistence type="predicted"/>
<dbReference type="EMBL" id="HBNS01024392">
    <property type="protein sequence ID" value="CAE4615466.1"/>
    <property type="molecule type" value="Transcribed_RNA"/>
</dbReference>
<keyword evidence="1" id="KW-0732">Signal</keyword>
<feature type="signal peptide" evidence="1">
    <location>
        <begin position="1"/>
        <end position="18"/>
    </location>
</feature>